<proteinExistence type="predicted"/>
<feature type="domain" description="Ig-like" evidence="4">
    <location>
        <begin position="10"/>
        <end position="112"/>
    </location>
</feature>
<keyword evidence="3" id="KW-0393">Immunoglobulin domain</keyword>
<sequence length="140" mass="16112">MQPTWWLVCPALTLSSRVHSDQEEVKVTEGAESVLLPCRTSPDLHEKTSVDWTRSEPAVNVVHMYPSRDQKNQDDLYCGRTKLNEDLLRTGDVSLTLRFPTDRDSGTYICTVYRGEDILRWKVVLKHVRKGQCRASGWSY</sequence>
<dbReference type="Gene3D" id="2.60.40.10">
    <property type="entry name" value="Immunoglobulins"/>
    <property type="match status" value="1"/>
</dbReference>
<accession>A0A3Q2QHX0</accession>
<dbReference type="InterPro" id="IPR013106">
    <property type="entry name" value="Ig_V-set"/>
</dbReference>
<dbReference type="InterPro" id="IPR007110">
    <property type="entry name" value="Ig-like_dom"/>
</dbReference>
<comment type="subcellular location">
    <subcellularLocation>
        <location evidence="1">Membrane</location>
    </subcellularLocation>
</comment>
<reference evidence="5" key="2">
    <citation type="submission" date="2025-09" db="UniProtKB">
        <authorList>
            <consortium name="Ensembl"/>
        </authorList>
    </citation>
    <scope>IDENTIFICATION</scope>
</reference>
<evidence type="ECO:0000313" key="5">
    <source>
        <dbReference type="Ensembl" id="ENSFHEP00000026162.1"/>
    </source>
</evidence>
<dbReference type="InterPro" id="IPR036179">
    <property type="entry name" value="Ig-like_dom_sf"/>
</dbReference>
<reference evidence="5" key="1">
    <citation type="submission" date="2025-08" db="UniProtKB">
        <authorList>
            <consortium name="Ensembl"/>
        </authorList>
    </citation>
    <scope>IDENTIFICATION</scope>
</reference>
<dbReference type="Proteomes" id="UP000265000">
    <property type="component" value="Unplaced"/>
</dbReference>
<evidence type="ECO:0000259" key="4">
    <source>
        <dbReference type="PROSITE" id="PS50835"/>
    </source>
</evidence>
<evidence type="ECO:0000313" key="6">
    <source>
        <dbReference type="Proteomes" id="UP000265000"/>
    </source>
</evidence>
<dbReference type="Ensembl" id="ENSFHET00000003421.1">
    <property type="protein sequence ID" value="ENSFHEP00000026162.1"/>
    <property type="gene ID" value="ENSFHEG00000008812.1"/>
</dbReference>
<dbReference type="GO" id="GO:0001817">
    <property type="term" value="P:regulation of cytokine production"/>
    <property type="evidence" value="ECO:0007669"/>
    <property type="project" value="TreeGrafter"/>
</dbReference>
<dbReference type="GO" id="GO:0050852">
    <property type="term" value="P:T cell receptor signaling pathway"/>
    <property type="evidence" value="ECO:0007669"/>
    <property type="project" value="TreeGrafter"/>
</dbReference>
<protein>
    <recommendedName>
        <fullName evidence="4">Ig-like domain-containing protein</fullName>
    </recommendedName>
</protein>
<evidence type="ECO:0000256" key="2">
    <source>
        <dbReference type="ARBA" id="ARBA00023136"/>
    </source>
</evidence>
<name>A0A3Q2QHX0_FUNHE</name>
<dbReference type="GO" id="GO:0005102">
    <property type="term" value="F:signaling receptor binding"/>
    <property type="evidence" value="ECO:0007669"/>
    <property type="project" value="TreeGrafter"/>
</dbReference>
<dbReference type="GeneTree" id="ENSGT00970000193445"/>
<keyword evidence="6" id="KW-1185">Reference proteome</keyword>
<dbReference type="PANTHER" id="PTHR24100">
    <property type="entry name" value="BUTYROPHILIN"/>
    <property type="match status" value="1"/>
</dbReference>
<keyword evidence="2" id="KW-0472">Membrane</keyword>
<evidence type="ECO:0000256" key="3">
    <source>
        <dbReference type="ARBA" id="ARBA00023319"/>
    </source>
</evidence>
<dbReference type="SMART" id="SM00406">
    <property type="entry name" value="IGv"/>
    <property type="match status" value="1"/>
</dbReference>
<evidence type="ECO:0000256" key="1">
    <source>
        <dbReference type="ARBA" id="ARBA00004370"/>
    </source>
</evidence>
<organism evidence="5 6">
    <name type="scientific">Fundulus heteroclitus</name>
    <name type="common">Killifish</name>
    <name type="synonym">Mummichog</name>
    <dbReference type="NCBI Taxonomy" id="8078"/>
    <lineage>
        <taxon>Eukaryota</taxon>
        <taxon>Metazoa</taxon>
        <taxon>Chordata</taxon>
        <taxon>Craniata</taxon>
        <taxon>Vertebrata</taxon>
        <taxon>Euteleostomi</taxon>
        <taxon>Actinopterygii</taxon>
        <taxon>Neopterygii</taxon>
        <taxon>Teleostei</taxon>
        <taxon>Neoteleostei</taxon>
        <taxon>Acanthomorphata</taxon>
        <taxon>Ovalentaria</taxon>
        <taxon>Atherinomorphae</taxon>
        <taxon>Cyprinodontiformes</taxon>
        <taxon>Fundulidae</taxon>
        <taxon>Fundulus</taxon>
    </lineage>
</organism>
<dbReference type="InterPro" id="IPR013783">
    <property type="entry name" value="Ig-like_fold"/>
</dbReference>
<dbReference type="SUPFAM" id="SSF48726">
    <property type="entry name" value="Immunoglobulin"/>
    <property type="match status" value="1"/>
</dbReference>
<dbReference type="PANTHER" id="PTHR24100:SF151">
    <property type="entry name" value="ICOS LIGAND"/>
    <property type="match status" value="1"/>
</dbReference>
<dbReference type="AlphaFoldDB" id="A0A3Q2QHX0"/>
<dbReference type="PROSITE" id="PS50835">
    <property type="entry name" value="IG_LIKE"/>
    <property type="match status" value="1"/>
</dbReference>
<dbReference type="Pfam" id="PF07686">
    <property type="entry name" value="V-set"/>
    <property type="match status" value="1"/>
</dbReference>
<dbReference type="InterPro" id="IPR050504">
    <property type="entry name" value="IgSF_BTN/MOG"/>
</dbReference>
<dbReference type="GO" id="GO:0009897">
    <property type="term" value="C:external side of plasma membrane"/>
    <property type="evidence" value="ECO:0007669"/>
    <property type="project" value="TreeGrafter"/>
</dbReference>